<dbReference type="Gene3D" id="3.10.120.10">
    <property type="entry name" value="Cytochrome b5-like heme/steroid binding domain"/>
    <property type="match status" value="1"/>
</dbReference>
<dbReference type="RefSeq" id="WP_143287176.1">
    <property type="nucleotide sequence ID" value="NZ_FUYH01000003.1"/>
</dbReference>
<dbReference type="OrthoDB" id="9785263at2"/>
<name>A0A1T4WU65_9CLOT</name>
<dbReference type="InterPro" id="IPR001199">
    <property type="entry name" value="Cyt_B5-like_heme/steroid-bd"/>
</dbReference>
<organism evidence="2 3">
    <name type="scientific">Caloramator quimbayensis</name>
    <dbReference type="NCBI Taxonomy" id="1147123"/>
    <lineage>
        <taxon>Bacteria</taxon>
        <taxon>Bacillati</taxon>
        <taxon>Bacillota</taxon>
        <taxon>Clostridia</taxon>
        <taxon>Eubacteriales</taxon>
        <taxon>Clostridiaceae</taxon>
        <taxon>Caloramator</taxon>
    </lineage>
</organism>
<keyword evidence="3" id="KW-1185">Reference proteome</keyword>
<dbReference type="Proteomes" id="UP000190105">
    <property type="component" value="Unassembled WGS sequence"/>
</dbReference>
<evidence type="ECO:0000313" key="3">
    <source>
        <dbReference type="Proteomes" id="UP000190105"/>
    </source>
</evidence>
<dbReference type="STRING" id="1147123.SAMN05443428_103170"/>
<gene>
    <name evidence="2" type="ORF">SAMN05443428_103170</name>
</gene>
<dbReference type="Pfam" id="PF00173">
    <property type="entry name" value="Cyt-b5"/>
    <property type="match status" value="1"/>
</dbReference>
<dbReference type="AlphaFoldDB" id="A0A1T4WU65"/>
<dbReference type="InterPro" id="IPR036400">
    <property type="entry name" value="Cyt_B5-like_heme/steroid_sf"/>
</dbReference>
<protein>
    <submittedName>
        <fullName evidence="2">Predicted heme/steroid binding protein</fullName>
    </submittedName>
</protein>
<dbReference type="SUPFAM" id="SSF55856">
    <property type="entry name" value="Cytochrome b5-like heme/steroid binding domain"/>
    <property type="match status" value="1"/>
</dbReference>
<evidence type="ECO:0000313" key="2">
    <source>
        <dbReference type="EMBL" id="SKA80171.1"/>
    </source>
</evidence>
<evidence type="ECO:0000259" key="1">
    <source>
        <dbReference type="SMART" id="SM01117"/>
    </source>
</evidence>
<proteinExistence type="predicted"/>
<reference evidence="3" key="1">
    <citation type="submission" date="2017-02" db="EMBL/GenBank/DDBJ databases">
        <authorList>
            <person name="Varghese N."/>
            <person name="Submissions S."/>
        </authorList>
    </citation>
    <scope>NUCLEOTIDE SEQUENCE [LARGE SCALE GENOMIC DNA]</scope>
    <source>
        <strain evidence="3">USBA 833</strain>
    </source>
</reference>
<sequence length="135" mass="15531">MDKEELSVELKECYKNIFNLKNMLNFTQCPIKRMQIEDEILFEINKTLYMLEDYTKYRQREFTIEELSKYDGSLGNPAYIAVYGIVYDVSNSPVWGGGTHFGATAGGDLTSQFEKCHKRDLSKLKNLPIVGTLKV</sequence>
<dbReference type="EMBL" id="FUYH01000003">
    <property type="protein sequence ID" value="SKA80171.1"/>
    <property type="molecule type" value="Genomic_DNA"/>
</dbReference>
<dbReference type="SMART" id="SM01117">
    <property type="entry name" value="Cyt-b5"/>
    <property type="match status" value="1"/>
</dbReference>
<feature type="domain" description="Cytochrome b5 heme-binding" evidence="1">
    <location>
        <begin position="62"/>
        <end position="134"/>
    </location>
</feature>
<accession>A0A1T4WU65</accession>